<reference evidence="1" key="1">
    <citation type="submission" date="2019-04" db="EMBL/GenBank/DDBJ databases">
        <title>Microbes associate with the intestines of laboratory mice.</title>
        <authorList>
            <person name="Navarre W."/>
            <person name="Wong E."/>
            <person name="Huang K."/>
            <person name="Tropini C."/>
            <person name="Ng K."/>
            <person name="Yu B."/>
        </authorList>
    </citation>
    <scope>NUCLEOTIDE SEQUENCE</scope>
    <source>
        <strain evidence="1">NM01_1-7b</strain>
    </source>
</reference>
<keyword evidence="2" id="KW-1185">Reference proteome</keyword>
<dbReference type="EMBL" id="SRYA01000002">
    <property type="protein sequence ID" value="TGY98061.1"/>
    <property type="molecule type" value="Genomic_DNA"/>
</dbReference>
<gene>
    <name evidence="1" type="ORF">E5329_01225</name>
</gene>
<evidence type="ECO:0000313" key="2">
    <source>
        <dbReference type="Proteomes" id="UP000304953"/>
    </source>
</evidence>
<protein>
    <submittedName>
        <fullName evidence="1">Lactate utilization protein</fullName>
    </submittedName>
</protein>
<organism evidence="1 2">
    <name type="scientific">Petralouisia muris</name>
    <dbReference type="NCBI Taxonomy" id="3032872"/>
    <lineage>
        <taxon>Bacteria</taxon>
        <taxon>Bacillati</taxon>
        <taxon>Bacillota</taxon>
        <taxon>Clostridia</taxon>
        <taxon>Lachnospirales</taxon>
        <taxon>Lachnospiraceae</taxon>
        <taxon>Petralouisia</taxon>
    </lineage>
</organism>
<accession>A0AC61S0T6</accession>
<evidence type="ECO:0000313" key="1">
    <source>
        <dbReference type="EMBL" id="TGY98061.1"/>
    </source>
</evidence>
<sequence>MTPAETYYENLAKVTMKNLERRHFECHYCKTAQEAVTLASKLVPAGSTVSFGGSMTFTDSGMADALKQRSDITLLDRSKAGSPEEIKEIYHKSLHADYYFMSSNAITADGELVNIDGTGNRLAALIYGPEHVIILAGMNKVSPTLEEAVSRVKNVASPLNANRLNRNTPCAATGLCSDCLSPDCICSHTVITRRSTPQNRIKVILIGEALGY</sequence>
<dbReference type="Proteomes" id="UP000304953">
    <property type="component" value="Unassembled WGS sequence"/>
</dbReference>
<name>A0AC61S0T6_9FIRM</name>
<proteinExistence type="predicted"/>
<comment type="caution">
    <text evidence="1">The sequence shown here is derived from an EMBL/GenBank/DDBJ whole genome shotgun (WGS) entry which is preliminary data.</text>
</comment>